<dbReference type="OrthoDB" id="8451613at2"/>
<gene>
    <name evidence="1" type="ORF">IQ26_04246</name>
</gene>
<dbReference type="EMBL" id="VLKT01000027">
    <property type="protein sequence ID" value="TWI33037.1"/>
    <property type="molecule type" value="Genomic_DNA"/>
</dbReference>
<organism evidence="1 2">
    <name type="scientific">Mesorhizobium tianshanense</name>
    <dbReference type="NCBI Taxonomy" id="39844"/>
    <lineage>
        <taxon>Bacteria</taxon>
        <taxon>Pseudomonadati</taxon>
        <taxon>Pseudomonadota</taxon>
        <taxon>Alphaproteobacteria</taxon>
        <taxon>Hyphomicrobiales</taxon>
        <taxon>Phyllobacteriaceae</taxon>
        <taxon>Mesorhizobium</taxon>
    </lineage>
</organism>
<reference evidence="1 2" key="1">
    <citation type="journal article" date="2015" name="Stand. Genomic Sci.">
        <title>Genomic Encyclopedia of Bacterial and Archaeal Type Strains, Phase III: the genomes of soil and plant-associated and newly described type strains.</title>
        <authorList>
            <person name="Whitman W.B."/>
            <person name="Woyke T."/>
            <person name="Klenk H.P."/>
            <person name="Zhou Y."/>
            <person name="Lilburn T.G."/>
            <person name="Beck B.J."/>
            <person name="De Vos P."/>
            <person name="Vandamme P."/>
            <person name="Eisen J.A."/>
            <person name="Garrity G."/>
            <person name="Hugenholtz P."/>
            <person name="Kyrpides N.C."/>
        </authorList>
    </citation>
    <scope>NUCLEOTIDE SEQUENCE [LARGE SCALE GENOMIC DNA]</scope>
    <source>
        <strain evidence="1 2">CGMCC 1.2546</strain>
    </source>
</reference>
<protein>
    <submittedName>
        <fullName evidence="1">Uncharacterized protein</fullName>
    </submittedName>
</protein>
<evidence type="ECO:0000313" key="1">
    <source>
        <dbReference type="EMBL" id="TWI33037.1"/>
    </source>
</evidence>
<dbReference type="Proteomes" id="UP000317122">
    <property type="component" value="Unassembled WGS sequence"/>
</dbReference>
<proteinExistence type="predicted"/>
<comment type="caution">
    <text evidence="1">The sequence shown here is derived from an EMBL/GenBank/DDBJ whole genome shotgun (WGS) entry which is preliminary data.</text>
</comment>
<accession>A0A562NLF4</accession>
<dbReference type="AlphaFoldDB" id="A0A562NLF4"/>
<dbReference type="RefSeq" id="WP_145720304.1">
    <property type="nucleotide sequence ID" value="NZ_BSPF01000014.1"/>
</dbReference>
<sequence>MSPQARLRPTVVDNPFFARGHPISASNPRTIPAAVNVRESAVVMLASRGTLDAAQIKAAERFRALWEVLDGKGASGIDPARIVVDGGKMPDGISQRQINAGQELRKCRALLGLRGYQLVALVCGQGHALHEIAASKRERLTAADMLRWCLDDLAAAWGMASG</sequence>
<name>A0A562NLF4_9HYPH</name>
<keyword evidence="2" id="KW-1185">Reference proteome</keyword>
<evidence type="ECO:0000313" key="2">
    <source>
        <dbReference type="Proteomes" id="UP000317122"/>
    </source>
</evidence>